<evidence type="ECO:0000256" key="1">
    <source>
        <dbReference type="ARBA" id="ARBA00023002"/>
    </source>
</evidence>
<comment type="caution">
    <text evidence="5">The sequence shown here is derived from an EMBL/GenBank/DDBJ whole genome shotgun (WGS) entry which is preliminary data.</text>
</comment>
<dbReference type="Gene3D" id="3.40.50.720">
    <property type="entry name" value="NAD(P)-binding Rossmann-like Domain"/>
    <property type="match status" value="1"/>
</dbReference>
<evidence type="ECO:0000259" key="3">
    <source>
        <dbReference type="Pfam" id="PF01408"/>
    </source>
</evidence>
<organism evidence="5 6">
    <name type="scientific">Streptomyces plumbiresistens</name>
    <dbReference type="NCBI Taxonomy" id="511811"/>
    <lineage>
        <taxon>Bacteria</taxon>
        <taxon>Bacillati</taxon>
        <taxon>Actinomycetota</taxon>
        <taxon>Actinomycetes</taxon>
        <taxon>Kitasatosporales</taxon>
        <taxon>Streptomycetaceae</taxon>
        <taxon>Streptomyces</taxon>
    </lineage>
</organism>
<dbReference type="PANTHER" id="PTHR43818:SF11">
    <property type="entry name" value="BCDNA.GH03377"/>
    <property type="match status" value="1"/>
</dbReference>
<dbReference type="InterPro" id="IPR050463">
    <property type="entry name" value="Gfo/Idh/MocA_oxidrdct_glycsds"/>
</dbReference>
<evidence type="ECO:0000259" key="4">
    <source>
        <dbReference type="Pfam" id="PF22725"/>
    </source>
</evidence>
<keyword evidence="6" id="KW-1185">Reference proteome</keyword>
<accession>A0ABP7S3K5</accession>
<name>A0ABP7S3K5_9ACTN</name>
<feature type="region of interest" description="Disordered" evidence="2">
    <location>
        <begin position="346"/>
        <end position="370"/>
    </location>
</feature>
<evidence type="ECO:0000313" key="5">
    <source>
        <dbReference type="EMBL" id="GAA4006157.1"/>
    </source>
</evidence>
<dbReference type="SUPFAM" id="SSF51735">
    <property type="entry name" value="NAD(P)-binding Rossmann-fold domains"/>
    <property type="match status" value="1"/>
</dbReference>
<dbReference type="SUPFAM" id="SSF55347">
    <property type="entry name" value="Glyceraldehyde-3-phosphate dehydrogenase-like, C-terminal domain"/>
    <property type="match status" value="1"/>
</dbReference>
<evidence type="ECO:0000256" key="2">
    <source>
        <dbReference type="SAM" id="MobiDB-lite"/>
    </source>
</evidence>
<dbReference type="Pfam" id="PF22725">
    <property type="entry name" value="GFO_IDH_MocA_C3"/>
    <property type="match status" value="1"/>
</dbReference>
<proteinExistence type="predicted"/>
<dbReference type="EMBL" id="BAAAZX010000015">
    <property type="protein sequence ID" value="GAA4006157.1"/>
    <property type="molecule type" value="Genomic_DNA"/>
</dbReference>
<dbReference type="PANTHER" id="PTHR43818">
    <property type="entry name" value="BCDNA.GH03377"/>
    <property type="match status" value="1"/>
</dbReference>
<dbReference type="Gene3D" id="3.30.360.10">
    <property type="entry name" value="Dihydrodipicolinate Reductase, domain 2"/>
    <property type="match status" value="1"/>
</dbReference>
<feature type="domain" description="Gfo/Idh/MocA-like oxidoreductase N-terminal" evidence="3">
    <location>
        <begin position="6"/>
        <end position="119"/>
    </location>
</feature>
<reference evidence="6" key="1">
    <citation type="journal article" date="2019" name="Int. J. Syst. Evol. Microbiol.">
        <title>The Global Catalogue of Microorganisms (GCM) 10K type strain sequencing project: providing services to taxonomists for standard genome sequencing and annotation.</title>
        <authorList>
            <consortium name="The Broad Institute Genomics Platform"/>
            <consortium name="The Broad Institute Genome Sequencing Center for Infectious Disease"/>
            <person name="Wu L."/>
            <person name="Ma J."/>
        </authorList>
    </citation>
    <scope>NUCLEOTIDE SEQUENCE [LARGE SCALE GENOMIC DNA]</scope>
    <source>
        <strain evidence="6">JCM 16924</strain>
    </source>
</reference>
<dbReference type="InterPro" id="IPR036291">
    <property type="entry name" value="NAD(P)-bd_dom_sf"/>
</dbReference>
<sequence>MGDAHRIGVVGLGVISRAYLNTLVGHPAVRVTAVADLDASRSATVAAELPAAEALTVEELLSSPDVDTVLNLTVPAAHAEIALGAIGHGKNVYGEKPLAATLLDAHTVMEAAAKAGVGVGCAPDTVLGTGIQTARTAVEAGSIGRPLFASAVMTTPGHERWHPHPDFYYTAGGGPLLDMGPYYLASLIHLLGPVRAVIGASSRLRAERVIGSGPRAGERIPVEVDSHVSGVLEHANGALTTLTTSFDGVTTTAAPIEVHGETGTLTVPDPNHFDGEVRLFELGAEQWRTLPPSAGYVGGARGIGLLDFISADERRPPRANGDLALHVLEAMSALLRSSAEGRRIELTTSTAPPVPVPLTAAEEWRRRSTR</sequence>
<dbReference type="RefSeq" id="WP_345566599.1">
    <property type="nucleotide sequence ID" value="NZ_BAAAZX010000015.1"/>
</dbReference>
<feature type="domain" description="GFO/IDH/MocA-like oxidoreductase" evidence="4">
    <location>
        <begin position="131"/>
        <end position="265"/>
    </location>
</feature>
<dbReference type="Proteomes" id="UP001500456">
    <property type="component" value="Unassembled WGS sequence"/>
</dbReference>
<dbReference type="InterPro" id="IPR000683">
    <property type="entry name" value="Gfo/Idh/MocA-like_OxRdtase_N"/>
</dbReference>
<evidence type="ECO:0000313" key="6">
    <source>
        <dbReference type="Proteomes" id="UP001500456"/>
    </source>
</evidence>
<dbReference type="Pfam" id="PF01408">
    <property type="entry name" value="GFO_IDH_MocA"/>
    <property type="match status" value="1"/>
</dbReference>
<feature type="compositionally biased region" description="Low complexity" evidence="2">
    <location>
        <begin position="346"/>
        <end position="361"/>
    </location>
</feature>
<dbReference type="InterPro" id="IPR055170">
    <property type="entry name" value="GFO_IDH_MocA-like_dom"/>
</dbReference>
<keyword evidence="1" id="KW-0560">Oxidoreductase</keyword>
<gene>
    <name evidence="5" type="ORF">GCM10022232_52330</name>
</gene>
<protein>
    <submittedName>
        <fullName evidence="5">Gfo/Idh/MocA family oxidoreductase</fullName>
    </submittedName>
</protein>